<evidence type="ECO:0008006" key="3">
    <source>
        <dbReference type="Google" id="ProtNLM"/>
    </source>
</evidence>
<comment type="caution">
    <text evidence="2">The sequence shown here is derived from an EMBL/GenBank/DDBJ whole genome shotgun (WGS) entry which is preliminary data.</text>
</comment>
<dbReference type="AlphaFoldDB" id="A0A0F9EDC2"/>
<keyword evidence="1" id="KW-1133">Transmembrane helix</keyword>
<feature type="transmembrane region" description="Helical" evidence="1">
    <location>
        <begin position="6"/>
        <end position="23"/>
    </location>
</feature>
<evidence type="ECO:0000256" key="1">
    <source>
        <dbReference type="SAM" id="Phobius"/>
    </source>
</evidence>
<gene>
    <name evidence="2" type="ORF">LCGC14_2167040</name>
</gene>
<dbReference type="EMBL" id="LAZR01027905">
    <property type="protein sequence ID" value="KKL64236.1"/>
    <property type="molecule type" value="Genomic_DNA"/>
</dbReference>
<reference evidence="2" key="1">
    <citation type="journal article" date="2015" name="Nature">
        <title>Complex archaea that bridge the gap between prokaryotes and eukaryotes.</title>
        <authorList>
            <person name="Spang A."/>
            <person name="Saw J.H."/>
            <person name="Jorgensen S.L."/>
            <person name="Zaremba-Niedzwiedzka K."/>
            <person name="Martijn J."/>
            <person name="Lind A.E."/>
            <person name="van Eijk R."/>
            <person name="Schleper C."/>
            <person name="Guy L."/>
            <person name="Ettema T.J."/>
        </authorList>
    </citation>
    <scope>NUCLEOTIDE SEQUENCE</scope>
</reference>
<organism evidence="2">
    <name type="scientific">marine sediment metagenome</name>
    <dbReference type="NCBI Taxonomy" id="412755"/>
    <lineage>
        <taxon>unclassified sequences</taxon>
        <taxon>metagenomes</taxon>
        <taxon>ecological metagenomes</taxon>
    </lineage>
</organism>
<accession>A0A0F9EDC2</accession>
<keyword evidence="1" id="KW-0812">Transmembrane</keyword>
<proteinExistence type="predicted"/>
<sequence length="131" mass="14812">MKRIYLIGFIIIGVAILLVLVKLNMDDPNTTTQFDVVVFSNIESIGITQNSVTLVGKTSVPVICEIEFAEYLGDPIFVSDVDVKNNPHTEHSVTIYDLNSDSMYNYRFQANFDSKDFYSNIRTFTTLAIEN</sequence>
<name>A0A0F9EDC2_9ZZZZ</name>
<keyword evidence="1" id="KW-0472">Membrane</keyword>
<evidence type="ECO:0000313" key="2">
    <source>
        <dbReference type="EMBL" id="KKL64236.1"/>
    </source>
</evidence>
<protein>
    <recommendedName>
        <fullName evidence="3">Purple acid phosphatase N-terminal domain-containing protein</fullName>
    </recommendedName>
</protein>